<keyword evidence="3" id="KW-1185">Reference proteome</keyword>
<reference evidence="2 3" key="1">
    <citation type="submission" date="2021-03" db="EMBL/GenBank/DDBJ databases">
        <title>Complete Genome of Pseudoalteromonas viridis Strain BBR56, a new biocontrol bacterial candidate.</title>
        <authorList>
            <person name="Handayani D.P."/>
            <person name="Isnansetyo A."/>
            <person name="Istiqomah I."/>
            <person name="Jumina J."/>
        </authorList>
    </citation>
    <scope>NUCLEOTIDE SEQUENCE [LARGE SCALE GENOMIC DNA]</scope>
    <source>
        <strain evidence="2 3">BBR56</strain>
    </source>
</reference>
<keyword evidence="1" id="KW-1133">Transmembrane helix</keyword>
<feature type="transmembrane region" description="Helical" evidence="1">
    <location>
        <begin position="67"/>
        <end position="87"/>
    </location>
</feature>
<accession>A0ABX7V2K6</accession>
<dbReference type="Pfam" id="PF05656">
    <property type="entry name" value="DUF805"/>
    <property type="match status" value="1"/>
</dbReference>
<dbReference type="PANTHER" id="PTHR34980:SF2">
    <property type="entry name" value="INNER MEMBRANE PROTEIN YHAH-RELATED"/>
    <property type="match status" value="1"/>
</dbReference>
<evidence type="ECO:0000313" key="3">
    <source>
        <dbReference type="Proteomes" id="UP000665025"/>
    </source>
</evidence>
<dbReference type="Proteomes" id="UP000665025">
    <property type="component" value="Chromosome 1"/>
</dbReference>
<protein>
    <submittedName>
        <fullName evidence="2">DUF805 domain-containing protein</fullName>
    </submittedName>
</protein>
<feature type="transmembrane region" description="Helical" evidence="1">
    <location>
        <begin position="37"/>
        <end position="61"/>
    </location>
</feature>
<gene>
    <name evidence="2" type="ORF">J5X90_14365</name>
</gene>
<keyword evidence="1" id="KW-0472">Membrane</keyword>
<evidence type="ECO:0000256" key="1">
    <source>
        <dbReference type="SAM" id="Phobius"/>
    </source>
</evidence>
<sequence length="141" mass="15889">MPLWHSKLTRRKAVFDIYLSALKKYAVFNGRARRKEYWLFMLCNIIVTIVLGLVDMTLGLYSEESGFGLLSGLYALAVIIPSIALSIRRLHDTGRSGWWILISLVPVIGPLVLLVFYVMDSTPGDNDYGPNPKEQSSQQVL</sequence>
<proteinExistence type="predicted"/>
<dbReference type="EMBL" id="CP072425">
    <property type="protein sequence ID" value="QTL34710.1"/>
    <property type="molecule type" value="Genomic_DNA"/>
</dbReference>
<dbReference type="PANTHER" id="PTHR34980">
    <property type="entry name" value="INNER MEMBRANE PROTEIN-RELATED-RELATED"/>
    <property type="match status" value="1"/>
</dbReference>
<keyword evidence="1" id="KW-0812">Transmembrane</keyword>
<organism evidence="2 3">
    <name type="scientific">Pseudoalteromonas viridis</name>
    <dbReference type="NCBI Taxonomy" id="339617"/>
    <lineage>
        <taxon>Bacteria</taxon>
        <taxon>Pseudomonadati</taxon>
        <taxon>Pseudomonadota</taxon>
        <taxon>Gammaproteobacteria</taxon>
        <taxon>Alteromonadales</taxon>
        <taxon>Pseudoalteromonadaceae</taxon>
        <taxon>Pseudoalteromonas</taxon>
    </lineage>
</organism>
<dbReference type="InterPro" id="IPR008523">
    <property type="entry name" value="DUF805"/>
</dbReference>
<feature type="transmembrane region" description="Helical" evidence="1">
    <location>
        <begin position="99"/>
        <end position="119"/>
    </location>
</feature>
<name>A0ABX7V2K6_9GAMM</name>
<evidence type="ECO:0000313" key="2">
    <source>
        <dbReference type="EMBL" id="QTL34710.1"/>
    </source>
</evidence>